<dbReference type="EMBL" id="KL142374">
    <property type="protein sequence ID" value="KDR78420.1"/>
    <property type="molecule type" value="Genomic_DNA"/>
</dbReference>
<feature type="region of interest" description="Disordered" evidence="1">
    <location>
        <begin position="169"/>
        <end position="234"/>
    </location>
</feature>
<proteinExistence type="predicted"/>
<dbReference type="AlphaFoldDB" id="A0A067T5H3"/>
<feature type="compositionally biased region" description="Acidic residues" evidence="1">
    <location>
        <begin position="92"/>
        <end position="104"/>
    </location>
</feature>
<protein>
    <submittedName>
        <fullName evidence="2">Uncharacterized protein</fullName>
    </submittedName>
</protein>
<sequence>MYISNEGDILERFFRINFRLSYFSAPSSGMDAIQMYLCDQERAGGYFVDGGMYASLAMHLLGVVLAFRNSSENEPGTQKENDGLDTSNNMVQDDEDMPSPSPDDEEILEFAISTLPFYLSNAEYNPKLAELSLSMLDQKMEDKLPKLHEEIGLLCEVIDQYLKKEPITPNDAQLNESQAVAERLRADKRRRESNDDLEVTGAPALSSTSKRTKVMDELSPTEVLGPDPGELMCL</sequence>
<reference evidence="3" key="1">
    <citation type="journal article" date="2014" name="Proc. Natl. Acad. Sci. U.S.A.">
        <title>Extensive sampling of basidiomycete genomes demonstrates inadequacy of the white-rot/brown-rot paradigm for wood decay fungi.</title>
        <authorList>
            <person name="Riley R."/>
            <person name="Salamov A.A."/>
            <person name="Brown D.W."/>
            <person name="Nagy L.G."/>
            <person name="Floudas D."/>
            <person name="Held B.W."/>
            <person name="Levasseur A."/>
            <person name="Lombard V."/>
            <person name="Morin E."/>
            <person name="Otillar R."/>
            <person name="Lindquist E.A."/>
            <person name="Sun H."/>
            <person name="LaButti K.M."/>
            <person name="Schmutz J."/>
            <person name="Jabbour D."/>
            <person name="Luo H."/>
            <person name="Baker S.E."/>
            <person name="Pisabarro A.G."/>
            <person name="Walton J.D."/>
            <person name="Blanchette R.A."/>
            <person name="Henrissat B."/>
            <person name="Martin F."/>
            <person name="Cullen D."/>
            <person name="Hibbett D.S."/>
            <person name="Grigoriev I.V."/>
        </authorList>
    </citation>
    <scope>NUCLEOTIDE SEQUENCE [LARGE SCALE GENOMIC DNA]</scope>
    <source>
        <strain evidence="3">CBS 339.88</strain>
    </source>
</reference>
<dbReference type="HOGENOM" id="CLU_099115_1_0_1"/>
<dbReference type="Proteomes" id="UP000027222">
    <property type="component" value="Unassembled WGS sequence"/>
</dbReference>
<evidence type="ECO:0000256" key="1">
    <source>
        <dbReference type="SAM" id="MobiDB-lite"/>
    </source>
</evidence>
<accession>A0A067T5H3</accession>
<feature type="region of interest" description="Disordered" evidence="1">
    <location>
        <begin position="71"/>
        <end position="104"/>
    </location>
</feature>
<name>A0A067T5H3_GALM3</name>
<evidence type="ECO:0000313" key="3">
    <source>
        <dbReference type="Proteomes" id="UP000027222"/>
    </source>
</evidence>
<feature type="compositionally biased region" description="Basic and acidic residues" evidence="1">
    <location>
        <begin position="182"/>
        <end position="194"/>
    </location>
</feature>
<evidence type="ECO:0000313" key="2">
    <source>
        <dbReference type="EMBL" id="KDR78420.1"/>
    </source>
</evidence>
<keyword evidence="3" id="KW-1185">Reference proteome</keyword>
<gene>
    <name evidence="2" type="ORF">GALMADRAFT_1249467</name>
</gene>
<organism evidence="2 3">
    <name type="scientific">Galerina marginata (strain CBS 339.88)</name>
    <dbReference type="NCBI Taxonomy" id="685588"/>
    <lineage>
        <taxon>Eukaryota</taxon>
        <taxon>Fungi</taxon>
        <taxon>Dikarya</taxon>
        <taxon>Basidiomycota</taxon>
        <taxon>Agaricomycotina</taxon>
        <taxon>Agaricomycetes</taxon>
        <taxon>Agaricomycetidae</taxon>
        <taxon>Agaricales</taxon>
        <taxon>Agaricineae</taxon>
        <taxon>Strophariaceae</taxon>
        <taxon>Galerina</taxon>
    </lineage>
</organism>